<evidence type="ECO:0000256" key="2">
    <source>
        <dbReference type="ARBA" id="ARBA00023172"/>
    </source>
</evidence>
<dbReference type="InterPro" id="IPR011010">
    <property type="entry name" value="DNA_brk_join_enz"/>
</dbReference>
<dbReference type="AlphaFoldDB" id="X0VJG5"/>
<sequence>MKWYGEPMDDFKVKVPKNMPPYTENSDIEKLLSAIQNKKTHKGCITRDSLLVELALKTGMRRSELANLEPRDIHSDFLMVMNGKGGKDRLIPLAQSTAQRLQNFIGDMKPVEKVFKLKAPCISNKIRQLAKKAGIGGFHTHTMRHKFATDLLEKGANIKVVQELLGHENLATTEVYLSLTDRGLRQAVELLDDQHSNKAKNRIKVGDKTYTVVPWPTVEDVYIPKS</sequence>
<protein>
    <recommendedName>
        <fullName evidence="3">Tyr recombinase domain-containing protein</fullName>
    </recommendedName>
</protein>
<gene>
    <name evidence="4" type="ORF">S01H1_33475</name>
</gene>
<comment type="caution">
    <text evidence="4">The sequence shown here is derived from an EMBL/GenBank/DDBJ whole genome shotgun (WGS) entry which is preliminary data.</text>
</comment>
<dbReference type="GO" id="GO:0015074">
    <property type="term" value="P:DNA integration"/>
    <property type="evidence" value="ECO:0007669"/>
    <property type="project" value="InterPro"/>
</dbReference>
<feature type="non-terminal residue" evidence="4">
    <location>
        <position position="226"/>
    </location>
</feature>
<accession>X0VJG5</accession>
<reference evidence="4" key="1">
    <citation type="journal article" date="2014" name="Front. Microbiol.">
        <title>High frequency of phylogenetically diverse reductive dehalogenase-homologous genes in deep subseafloor sedimentary metagenomes.</title>
        <authorList>
            <person name="Kawai M."/>
            <person name="Futagami T."/>
            <person name="Toyoda A."/>
            <person name="Takaki Y."/>
            <person name="Nishi S."/>
            <person name="Hori S."/>
            <person name="Arai W."/>
            <person name="Tsubouchi T."/>
            <person name="Morono Y."/>
            <person name="Uchiyama I."/>
            <person name="Ito T."/>
            <person name="Fujiyama A."/>
            <person name="Inagaki F."/>
            <person name="Takami H."/>
        </authorList>
    </citation>
    <scope>NUCLEOTIDE SEQUENCE</scope>
    <source>
        <strain evidence="4">Expedition CK06-06</strain>
    </source>
</reference>
<dbReference type="SUPFAM" id="SSF56349">
    <property type="entry name" value="DNA breaking-rejoining enzymes"/>
    <property type="match status" value="1"/>
</dbReference>
<dbReference type="Pfam" id="PF00589">
    <property type="entry name" value="Phage_integrase"/>
    <property type="match status" value="1"/>
</dbReference>
<dbReference type="GO" id="GO:0006310">
    <property type="term" value="P:DNA recombination"/>
    <property type="evidence" value="ECO:0007669"/>
    <property type="project" value="UniProtKB-KW"/>
</dbReference>
<keyword evidence="1" id="KW-0238">DNA-binding</keyword>
<evidence type="ECO:0000259" key="3">
    <source>
        <dbReference type="PROSITE" id="PS51898"/>
    </source>
</evidence>
<proteinExistence type="predicted"/>
<name>X0VJG5_9ZZZZ</name>
<dbReference type="Gene3D" id="1.10.443.10">
    <property type="entry name" value="Intergrase catalytic core"/>
    <property type="match status" value="1"/>
</dbReference>
<evidence type="ECO:0000256" key="1">
    <source>
        <dbReference type="ARBA" id="ARBA00023125"/>
    </source>
</evidence>
<dbReference type="InterPro" id="IPR013762">
    <property type="entry name" value="Integrase-like_cat_sf"/>
</dbReference>
<dbReference type="InterPro" id="IPR050090">
    <property type="entry name" value="Tyrosine_recombinase_XerCD"/>
</dbReference>
<dbReference type="PANTHER" id="PTHR30349:SF41">
    <property type="entry name" value="INTEGRASE_RECOMBINASE PROTEIN MJ0367-RELATED"/>
    <property type="match status" value="1"/>
</dbReference>
<organism evidence="4">
    <name type="scientific">marine sediment metagenome</name>
    <dbReference type="NCBI Taxonomy" id="412755"/>
    <lineage>
        <taxon>unclassified sequences</taxon>
        <taxon>metagenomes</taxon>
        <taxon>ecological metagenomes</taxon>
    </lineage>
</organism>
<keyword evidence="2" id="KW-0233">DNA recombination</keyword>
<feature type="domain" description="Tyr recombinase" evidence="3">
    <location>
        <begin position="17"/>
        <end position="189"/>
    </location>
</feature>
<dbReference type="PANTHER" id="PTHR30349">
    <property type="entry name" value="PHAGE INTEGRASE-RELATED"/>
    <property type="match status" value="1"/>
</dbReference>
<dbReference type="EMBL" id="BARS01020785">
    <property type="protein sequence ID" value="GAG11352.1"/>
    <property type="molecule type" value="Genomic_DNA"/>
</dbReference>
<dbReference type="InterPro" id="IPR002104">
    <property type="entry name" value="Integrase_catalytic"/>
</dbReference>
<evidence type="ECO:0000313" key="4">
    <source>
        <dbReference type="EMBL" id="GAG11352.1"/>
    </source>
</evidence>
<dbReference type="PROSITE" id="PS51898">
    <property type="entry name" value="TYR_RECOMBINASE"/>
    <property type="match status" value="1"/>
</dbReference>
<dbReference type="GO" id="GO:0003677">
    <property type="term" value="F:DNA binding"/>
    <property type="evidence" value="ECO:0007669"/>
    <property type="project" value="UniProtKB-KW"/>
</dbReference>